<evidence type="ECO:0000256" key="2">
    <source>
        <dbReference type="ARBA" id="ARBA00022723"/>
    </source>
</evidence>
<dbReference type="EMBL" id="JADIMM010000029">
    <property type="protein sequence ID" value="MBO8457098.1"/>
    <property type="molecule type" value="Genomic_DNA"/>
</dbReference>
<dbReference type="Pfam" id="PF01512">
    <property type="entry name" value="Complex1_51K"/>
    <property type="match status" value="1"/>
</dbReference>
<dbReference type="GO" id="GO:0046872">
    <property type="term" value="F:metal ion binding"/>
    <property type="evidence" value="ECO:0007669"/>
    <property type="project" value="UniProtKB-KW"/>
</dbReference>
<evidence type="ECO:0000313" key="7">
    <source>
        <dbReference type="Proteomes" id="UP000823638"/>
    </source>
</evidence>
<dbReference type="GO" id="GO:0009055">
    <property type="term" value="F:electron transfer activity"/>
    <property type="evidence" value="ECO:0007669"/>
    <property type="project" value="InterPro"/>
</dbReference>
<keyword evidence="4" id="KW-0411">Iron-sulfur</keyword>
<dbReference type="PANTHER" id="PTHR43034:SF2">
    <property type="entry name" value="ION-TRANSLOCATING OXIDOREDUCTASE COMPLEX SUBUNIT C"/>
    <property type="match status" value="1"/>
</dbReference>
<dbReference type="PROSITE" id="PS00198">
    <property type="entry name" value="4FE4S_FER_1"/>
    <property type="match status" value="2"/>
</dbReference>
<dbReference type="PROSITE" id="PS51379">
    <property type="entry name" value="4FE4S_FER_2"/>
    <property type="match status" value="2"/>
</dbReference>
<reference evidence="6" key="1">
    <citation type="submission" date="2020-10" db="EMBL/GenBank/DDBJ databases">
        <authorList>
            <person name="Gilroy R."/>
        </authorList>
    </citation>
    <scope>NUCLEOTIDE SEQUENCE</scope>
    <source>
        <strain evidence="6">10532</strain>
    </source>
</reference>
<dbReference type="SUPFAM" id="SSF46548">
    <property type="entry name" value="alpha-helical ferredoxin"/>
    <property type="match status" value="1"/>
</dbReference>
<dbReference type="InterPro" id="IPR017900">
    <property type="entry name" value="4Fe4S_Fe_S_CS"/>
</dbReference>
<keyword evidence="3" id="KW-0408">Iron</keyword>
<gene>
    <name evidence="6" type="ORF">IAA81_02580</name>
</gene>
<dbReference type="Pfam" id="PF00037">
    <property type="entry name" value="Fer4"/>
    <property type="match status" value="1"/>
</dbReference>
<dbReference type="InterPro" id="IPR010208">
    <property type="entry name" value="Ion_transpt_RnfC/RsxC"/>
</dbReference>
<dbReference type="SUPFAM" id="SSF142019">
    <property type="entry name" value="Nqo1 FMN-binding domain-like"/>
    <property type="match status" value="1"/>
</dbReference>
<evidence type="ECO:0000256" key="4">
    <source>
        <dbReference type="ARBA" id="ARBA00023014"/>
    </source>
</evidence>
<dbReference type="InterPro" id="IPR037225">
    <property type="entry name" value="Nuo51_FMN-bd_sf"/>
</dbReference>
<proteinExistence type="predicted"/>
<dbReference type="Gene3D" id="3.40.50.11540">
    <property type="entry name" value="NADH-ubiquinone oxidoreductase 51kDa subunit"/>
    <property type="match status" value="1"/>
</dbReference>
<dbReference type="PANTHER" id="PTHR43034">
    <property type="entry name" value="ION-TRANSLOCATING OXIDOREDUCTASE COMPLEX SUBUNIT C"/>
    <property type="match status" value="1"/>
</dbReference>
<protein>
    <submittedName>
        <fullName evidence="6">SLBB domain-containing protein</fullName>
    </submittedName>
</protein>
<accession>A0A9D9N1V2</accession>
<feature type="domain" description="4Fe-4S ferredoxin-type" evidence="5">
    <location>
        <begin position="355"/>
        <end position="384"/>
    </location>
</feature>
<dbReference type="Gene3D" id="3.30.70.20">
    <property type="match status" value="1"/>
</dbReference>
<dbReference type="GO" id="GO:0016020">
    <property type="term" value="C:membrane"/>
    <property type="evidence" value="ECO:0007669"/>
    <property type="project" value="InterPro"/>
</dbReference>
<reference evidence="6" key="2">
    <citation type="journal article" date="2021" name="PeerJ">
        <title>Extensive microbial diversity within the chicken gut microbiome revealed by metagenomics and culture.</title>
        <authorList>
            <person name="Gilroy R."/>
            <person name="Ravi A."/>
            <person name="Getino M."/>
            <person name="Pursley I."/>
            <person name="Horton D.L."/>
            <person name="Alikhan N.F."/>
            <person name="Baker D."/>
            <person name="Gharbi K."/>
            <person name="Hall N."/>
            <person name="Watson M."/>
            <person name="Adriaenssens E.M."/>
            <person name="Foster-Nyarko E."/>
            <person name="Jarju S."/>
            <person name="Secka A."/>
            <person name="Antonio M."/>
            <person name="Oren A."/>
            <person name="Chaudhuri R.R."/>
            <person name="La Ragione R."/>
            <person name="Hildebrand F."/>
            <person name="Pallen M.J."/>
        </authorList>
    </citation>
    <scope>NUCLEOTIDE SEQUENCE</scope>
    <source>
        <strain evidence="6">10532</strain>
    </source>
</reference>
<evidence type="ECO:0000259" key="5">
    <source>
        <dbReference type="PROSITE" id="PS51379"/>
    </source>
</evidence>
<sequence length="434" mass="47140">MVKSLKLTRGGIRLPLIQEKPVGYTNAFLPSIALVSLSGCESGSESVYVSAGEYVKEGQLIAKCNITNMSFHSPVPGRVLGIWDSPLPDGSFGRAVGIQMEGSFSILGRPYGKLQWKSLDSRTLKTMFSAYGVVNTSGKAYPVTEEINRSHPSILIVRLFEKDPTYVMDSFILNNFINEVIEGSAVIAKAAGVKKIFFAFGEQAELPFIVDFISRLNSVVDSGITVDFSTVKEKYPVSNKRLLLGSLLSQKMIPYDSVPMVVDSSTVISAFNAVTYDRPVLERLIHVSGSGIMNPKMLKVRIGTKIGDLIDECGGFSGSPGRIIVNGLFSGVSVYDLDTPVSKDTESIIVVEKEDYREFAMTDCIHCGACISVCPVGINPVKIYSCIRNNLFDEAVFEEGGNCISCSCCSSVCPSRIPLVKFFSKLKKTGGKND</sequence>
<evidence type="ECO:0000256" key="1">
    <source>
        <dbReference type="ARBA" id="ARBA00022485"/>
    </source>
</evidence>
<dbReference type="InterPro" id="IPR019554">
    <property type="entry name" value="Soluble_ligand-bd"/>
</dbReference>
<organism evidence="6 7">
    <name type="scientific">Candidatus Gallitreponema excrementavium</name>
    <dbReference type="NCBI Taxonomy" id="2840840"/>
    <lineage>
        <taxon>Bacteria</taxon>
        <taxon>Pseudomonadati</taxon>
        <taxon>Spirochaetota</taxon>
        <taxon>Spirochaetia</taxon>
        <taxon>Spirochaetales</taxon>
        <taxon>Candidatus Gallitreponema</taxon>
    </lineage>
</organism>
<feature type="domain" description="4Fe-4S ferredoxin-type" evidence="5">
    <location>
        <begin position="393"/>
        <end position="423"/>
    </location>
</feature>
<keyword evidence="2" id="KW-0479">Metal-binding</keyword>
<dbReference type="InterPro" id="IPR011538">
    <property type="entry name" value="Nuo51_FMN-bd"/>
</dbReference>
<comment type="caution">
    <text evidence="6">The sequence shown here is derived from an EMBL/GenBank/DDBJ whole genome shotgun (WGS) entry which is preliminary data.</text>
</comment>
<dbReference type="Pfam" id="PF10531">
    <property type="entry name" value="SLBB"/>
    <property type="match status" value="1"/>
</dbReference>
<evidence type="ECO:0000313" key="6">
    <source>
        <dbReference type="EMBL" id="MBO8457098.1"/>
    </source>
</evidence>
<name>A0A9D9N1V2_9SPIR</name>
<keyword evidence="1" id="KW-0004">4Fe-4S</keyword>
<dbReference type="AlphaFoldDB" id="A0A9D9N1V2"/>
<dbReference type="Proteomes" id="UP000823638">
    <property type="component" value="Unassembled WGS sequence"/>
</dbReference>
<dbReference type="InterPro" id="IPR017896">
    <property type="entry name" value="4Fe4S_Fe-S-bd"/>
</dbReference>
<dbReference type="GO" id="GO:0051539">
    <property type="term" value="F:4 iron, 4 sulfur cluster binding"/>
    <property type="evidence" value="ECO:0007669"/>
    <property type="project" value="UniProtKB-KW"/>
</dbReference>
<evidence type="ECO:0000256" key="3">
    <source>
        <dbReference type="ARBA" id="ARBA00023004"/>
    </source>
</evidence>